<evidence type="ECO:0000256" key="1">
    <source>
        <dbReference type="ARBA" id="ARBA00004123"/>
    </source>
</evidence>
<feature type="region of interest" description="Disordered" evidence="12">
    <location>
        <begin position="201"/>
        <end position="232"/>
    </location>
</feature>
<dbReference type="AlphaFoldDB" id="A0AAV2RCZ3"/>
<evidence type="ECO:0000256" key="4">
    <source>
        <dbReference type="ARBA" id="ARBA00022737"/>
    </source>
</evidence>
<keyword evidence="10" id="KW-0539">Nucleus</keyword>
<evidence type="ECO:0000259" key="13">
    <source>
        <dbReference type="PROSITE" id="PS50157"/>
    </source>
</evidence>
<evidence type="ECO:0000256" key="10">
    <source>
        <dbReference type="ARBA" id="ARBA00023242"/>
    </source>
</evidence>
<comment type="caution">
    <text evidence="14">The sequence shown here is derived from an EMBL/GenBank/DDBJ whole genome shotgun (WGS) entry which is preliminary data.</text>
</comment>
<dbReference type="PROSITE" id="PS50157">
    <property type="entry name" value="ZINC_FINGER_C2H2_2"/>
    <property type="match status" value="5"/>
</dbReference>
<keyword evidence="4" id="KW-0677">Repeat</keyword>
<dbReference type="Gene3D" id="2.170.270.10">
    <property type="entry name" value="SET domain"/>
    <property type="match status" value="1"/>
</dbReference>
<dbReference type="GO" id="GO:0008270">
    <property type="term" value="F:zinc ion binding"/>
    <property type="evidence" value="ECO:0007669"/>
    <property type="project" value="UniProtKB-KW"/>
</dbReference>
<evidence type="ECO:0000256" key="6">
    <source>
        <dbReference type="ARBA" id="ARBA00022833"/>
    </source>
</evidence>
<evidence type="ECO:0000256" key="12">
    <source>
        <dbReference type="SAM" id="MobiDB-lite"/>
    </source>
</evidence>
<keyword evidence="6" id="KW-0862">Zinc</keyword>
<dbReference type="FunFam" id="3.30.160.60:FF:000446">
    <property type="entry name" value="Zinc finger protein"/>
    <property type="match status" value="1"/>
</dbReference>
<dbReference type="InterPro" id="IPR046341">
    <property type="entry name" value="SET_dom_sf"/>
</dbReference>
<dbReference type="Pfam" id="PF13465">
    <property type="entry name" value="zf-H2C2_2"/>
    <property type="match status" value="1"/>
</dbReference>
<feature type="domain" description="C2H2-type" evidence="13">
    <location>
        <begin position="369"/>
        <end position="396"/>
    </location>
</feature>
<dbReference type="PANTHER" id="PTHR24394:SF48">
    <property type="entry name" value="ZINC FINGER PROTEIN 771"/>
    <property type="match status" value="1"/>
</dbReference>
<dbReference type="GO" id="GO:0003677">
    <property type="term" value="F:DNA binding"/>
    <property type="evidence" value="ECO:0007669"/>
    <property type="project" value="UniProtKB-KW"/>
</dbReference>
<feature type="compositionally biased region" description="Low complexity" evidence="12">
    <location>
        <begin position="259"/>
        <end position="276"/>
    </location>
</feature>
<evidence type="ECO:0000313" key="15">
    <source>
        <dbReference type="Proteomes" id="UP001497623"/>
    </source>
</evidence>
<evidence type="ECO:0000256" key="3">
    <source>
        <dbReference type="ARBA" id="ARBA00022723"/>
    </source>
</evidence>
<dbReference type="InterPro" id="IPR013087">
    <property type="entry name" value="Znf_C2H2_type"/>
</dbReference>
<dbReference type="GO" id="GO:0005634">
    <property type="term" value="C:nucleus"/>
    <property type="evidence" value="ECO:0007669"/>
    <property type="project" value="UniProtKB-SubCell"/>
</dbReference>
<feature type="region of interest" description="Disordered" evidence="12">
    <location>
        <begin position="259"/>
        <end position="280"/>
    </location>
</feature>
<feature type="domain" description="C2H2-type" evidence="13">
    <location>
        <begin position="285"/>
        <end position="312"/>
    </location>
</feature>
<dbReference type="SMART" id="SM00355">
    <property type="entry name" value="ZnF_C2H2"/>
    <property type="match status" value="5"/>
</dbReference>
<comment type="similarity">
    <text evidence="2">Belongs to the krueppel C2H2-type zinc-finger protein family.</text>
</comment>
<dbReference type="EMBL" id="CAXKWB010019107">
    <property type="protein sequence ID" value="CAL4121666.1"/>
    <property type="molecule type" value="Genomic_DNA"/>
</dbReference>
<dbReference type="FunFam" id="3.30.160.60:FF:000450">
    <property type="entry name" value="PR domain zinc finger protein 14"/>
    <property type="match status" value="1"/>
</dbReference>
<sequence>MKSDVSSGVGALVETRVLLPAELSLVRAPRPLPPLDRLVPLEDSIKVCATKTLLPGQRYLPFSGTVRSDDLPQLPYLKPLDVRSRYGGYDSEDEDGHRTCNWVRFLKVAQIYSHEVNLIGRREGPQGNMVVFEVVREVVPGDELLAFLLPDMSRDEAMFLPTLSLLRTTIYRKTIDSIMSEAPLDLSRSLLTSTNITRPKNIIIRDTEMSPASSPSPSEDSPMSSPTSPPSYLPLFPTGRPSIFLGGLNCSSLPINMTSPNSSLSPSGDSFGSLSPPKRRERTMLPCSECGKAFDRPSLLKRHMRTHTGEKPHVCDVCGKGFSTSSSLNTHRRIHSGEKPHQCGVCGKRFTASSNLYYHKMTHVKDKPHKCSLCTRSFPTPGDLRSHMFVHNGQWPHKCTVCGKGFSKLTNLKNHALLHSAKTRLPQPQEGLTPMTPCTTTL</sequence>
<organism evidence="14 15">
    <name type="scientific">Meganyctiphanes norvegica</name>
    <name type="common">Northern krill</name>
    <name type="synonym">Thysanopoda norvegica</name>
    <dbReference type="NCBI Taxonomy" id="48144"/>
    <lineage>
        <taxon>Eukaryota</taxon>
        <taxon>Metazoa</taxon>
        <taxon>Ecdysozoa</taxon>
        <taxon>Arthropoda</taxon>
        <taxon>Crustacea</taxon>
        <taxon>Multicrustacea</taxon>
        <taxon>Malacostraca</taxon>
        <taxon>Eumalacostraca</taxon>
        <taxon>Eucarida</taxon>
        <taxon>Euphausiacea</taxon>
        <taxon>Euphausiidae</taxon>
        <taxon>Meganyctiphanes</taxon>
    </lineage>
</organism>
<dbReference type="Proteomes" id="UP001497623">
    <property type="component" value="Unassembled WGS sequence"/>
</dbReference>
<evidence type="ECO:0000256" key="2">
    <source>
        <dbReference type="ARBA" id="ARBA00006991"/>
    </source>
</evidence>
<accession>A0AAV2RCZ3</accession>
<dbReference type="Pfam" id="PF00096">
    <property type="entry name" value="zf-C2H2"/>
    <property type="match status" value="3"/>
</dbReference>
<evidence type="ECO:0000256" key="9">
    <source>
        <dbReference type="ARBA" id="ARBA00023163"/>
    </source>
</evidence>
<evidence type="ECO:0000256" key="5">
    <source>
        <dbReference type="ARBA" id="ARBA00022771"/>
    </source>
</evidence>
<evidence type="ECO:0000256" key="7">
    <source>
        <dbReference type="ARBA" id="ARBA00023015"/>
    </source>
</evidence>
<keyword evidence="5 11" id="KW-0863">Zinc-finger</keyword>
<dbReference type="FunFam" id="3.30.160.60:FF:001532">
    <property type="entry name" value="Zinc finger protein 483"/>
    <property type="match status" value="1"/>
</dbReference>
<evidence type="ECO:0000256" key="8">
    <source>
        <dbReference type="ARBA" id="ARBA00023125"/>
    </source>
</evidence>
<dbReference type="SUPFAM" id="SSF57667">
    <property type="entry name" value="beta-beta-alpha zinc fingers"/>
    <property type="match status" value="3"/>
</dbReference>
<dbReference type="PANTHER" id="PTHR24394">
    <property type="entry name" value="ZINC FINGER PROTEIN"/>
    <property type="match status" value="1"/>
</dbReference>
<keyword evidence="3" id="KW-0479">Metal-binding</keyword>
<gene>
    <name evidence="14" type="ORF">MNOR_LOCUS22548</name>
</gene>
<comment type="subcellular location">
    <subcellularLocation>
        <location evidence="1">Nucleus</location>
    </subcellularLocation>
</comment>
<dbReference type="Gene3D" id="3.30.160.60">
    <property type="entry name" value="Classic Zinc Finger"/>
    <property type="match status" value="5"/>
</dbReference>
<keyword evidence="15" id="KW-1185">Reference proteome</keyword>
<name>A0AAV2RCZ3_MEGNR</name>
<protein>
    <recommendedName>
        <fullName evidence="13">C2H2-type domain-containing protein</fullName>
    </recommendedName>
</protein>
<feature type="domain" description="C2H2-type" evidence="13">
    <location>
        <begin position="313"/>
        <end position="340"/>
    </location>
</feature>
<evidence type="ECO:0000256" key="11">
    <source>
        <dbReference type="PROSITE-ProRule" id="PRU00042"/>
    </source>
</evidence>
<feature type="domain" description="C2H2-type" evidence="13">
    <location>
        <begin position="397"/>
        <end position="424"/>
    </location>
</feature>
<dbReference type="FunFam" id="3.30.160.60:FF:000761">
    <property type="entry name" value="Zinc finger protein 449"/>
    <property type="match status" value="1"/>
</dbReference>
<feature type="compositionally biased region" description="Low complexity" evidence="12">
    <location>
        <begin position="210"/>
        <end position="226"/>
    </location>
</feature>
<dbReference type="InterPro" id="IPR036236">
    <property type="entry name" value="Znf_C2H2_sf"/>
</dbReference>
<dbReference type="PROSITE" id="PS00028">
    <property type="entry name" value="ZINC_FINGER_C2H2_1"/>
    <property type="match status" value="5"/>
</dbReference>
<feature type="domain" description="C2H2-type" evidence="13">
    <location>
        <begin position="341"/>
        <end position="368"/>
    </location>
</feature>
<proteinExistence type="inferred from homology"/>
<keyword evidence="9" id="KW-0804">Transcription</keyword>
<dbReference type="GO" id="GO:0000981">
    <property type="term" value="F:DNA-binding transcription factor activity, RNA polymerase II-specific"/>
    <property type="evidence" value="ECO:0007669"/>
    <property type="project" value="TreeGrafter"/>
</dbReference>
<keyword evidence="8" id="KW-0238">DNA-binding</keyword>
<reference evidence="14 15" key="1">
    <citation type="submission" date="2024-05" db="EMBL/GenBank/DDBJ databases">
        <authorList>
            <person name="Wallberg A."/>
        </authorList>
    </citation>
    <scope>NUCLEOTIDE SEQUENCE [LARGE SCALE GENOMIC DNA]</scope>
</reference>
<evidence type="ECO:0000313" key="14">
    <source>
        <dbReference type="EMBL" id="CAL4121666.1"/>
    </source>
</evidence>
<keyword evidence="7" id="KW-0805">Transcription regulation</keyword>